<comment type="caution">
    <text evidence="1">The sequence shown here is derived from an EMBL/GenBank/DDBJ whole genome shotgun (WGS) entry which is preliminary data.</text>
</comment>
<organism evidence="1 2">
    <name type="scientific">Burkholderia stabilis</name>
    <dbReference type="NCBI Taxonomy" id="95485"/>
    <lineage>
        <taxon>Bacteria</taxon>
        <taxon>Pseudomonadati</taxon>
        <taxon>Pseudomonadota</taxon>
        <taxon>Betaproteobacteria</taxon>
        <taxon>Burkholderiales</taxon>
        <taxon>Burkholderiaceae</taxon>
        <taxon>Burkholderia</taxon>
        <taxon>Burkholderia cepacia complex</taxon>
    </lineage>
</organism>
<evidence type="ECO:0000313" key="1">
    <source>
        <dbReference type="EMBL" id="RXV67912.1"/>
    </source>
</evidence>
<name>A0A4Q2ADW2_9BURK</name>
<sequence length="67" mass="7325">MMMRTRMVGLRAPMVRRKRNVDSADGFGASASARGDALDGPIEELGVRVSAEALTEAYREAWGLSKR</sequence>
<gene>
    <name evidence="1" type="ORF">D1006_22060</name>
</gene>
<dbReference type="Proteomes" id="UP000289650">
    <property type="component" value="Unassembled WGS sequence"/>
</dbReference>
<evidence type="ECO:0000313" key="2">
    <source>
        <dbReference type="Proteomes" id="UP000289650"/>
    </source>
</evidence>
<dbReference type="EMBL" id="QWEX01000002">
    <property type="protein sequence ID" value="RXV67912.1"/>
    <property type="molecule type" value="Genomic_DNA"/>
</dbReference>
<protein>
    <submittedName>
        <fullName evidence="1">Uncharacterized protein</fullName>
    </submittedName>
</protein>
<dbReference type="RefSeq" id="WP_129515547.1">
    <property type="nucleotide sequence ID" value="NZ_QWEX01000002.1"/>
</dbReference>
<dbReference type="AlphaFoldDB" id="A0A4Q2ADW2"/>
<accession>A0A4Q2ADW2</accession>
<reference evidence="1 2" key="1">
    <citation type="submission" date="2018-08" db="EMBL/GenBank/DDBJ databases">
        <title>Mountain-cultivated ginseng endophyte, Burkholderia stabilis and its activity against ginseng root rot disease.</title>
        <authorList>
            <person name="Tapan Kumar M."/>
            <person name="Bae H."/>
            <person name="Shanmugam G."/>
            <person name="Jeon J."/>
        </authorList>
    </citation>
    <scope>NUCLEOTIDE SEQUENCE [LARGE SCALE GENOMIC DNA]</scope>
    <source>
        <strain evidence="1 2">EB159</strain>
    </source>
</reference>
<proteinExistence type="predicted"/>